<evidence type="ECO:0000256" key="1">
    <source>
        <dbReference type="SAM" id="MobiDB-lite"/>
    </source>
</evidence>
<keyword evidence="2" id="KW-1185">Reference proteome</keyword>
<dbReference type="InterPro" id="IPR029406">
    <property type="entry name" value="ETAA1"/>
</dbReference>
<evidence type="ECO:0000313" key="2">
    <source>
        <dbReference type="Proteomes" id="UP000694871"/>
    </source>
</evidence>
<dbReference type="RefSeq" id="XP_015274213.1">
    <property type="nucleotide sequence ID" value="XM_015418727.1"/>
</dbReference>
<dbReference type="PANTHER" id="PTHR16434">
    <property type="entry name" value="EWING'S TUMOR-ASSOCIATED ANTIGEN 1 ETAA1"/>
    <property type="match status" value="1"/>
</dbReference>
<feature type="region of interest" description="Disordered" evidence="1">
    <location>
        <begin position="1"/>
        <end position="44"/>
    </location>
</feature>
<name>A0ABM1KKH6_GEKJA</name>
<protein>
    <submittedName>
        <fullName evidence="3">Ewing's tumor-associated antigen 1</fullName>
    </submittedName>
</protein>
<reference evidence="3" key="1">
    <citation type="submission" date="2025-08" db="UniProtKB">
        <authorList>
            <consortium name="RefSeq"/>
        </authorList>
    </citation>
    <scope>IDENTIFICATION</scope>
</reference>
<dbReference type="Pfam" id="PF15350">
    <property type="entry name" value="ETAA1"/>
    <property type="match status" value="1"/>
</dbReference>
<feature type="compositionally biased region" description="Basic and acidic residues" evidence="1">
    <location>
        <begin position="29"/>
        <end position="44"/>
    </location>
</feature>
<feature type="region of interest" description="Disordered" evidence="1">
    <location>
        <begin position="254"/>
        <end position="305"/>
    </location>
</feature>
<gene>
    <name evidence="3" type="primary">ETAA1</name>
</gene>
<feature type="region of interest" description="Disordered" evidence="1">
    <location>
        <begin position="484"/>
        <end position="504"/>
    </location>
</feature>
<accession>A0ABM1KKH6</accession>
<dbReference type="GeneID" id="107116738"/>
<dbReference type="PANTHER" id="PTHR16434:SF2">
    <property type="entry name" value="EWING'S TUMOR-ASSOCIATED ANTIGEN 1"/>
    <property type="match status" value="1"/>
</dbReference>
<proteinExistence type="predicted"/>
<feature type="compositionally biased region" description="Polar residues" evidence="1">
    <location>
        <begin position="254"/>
        <end position="268"/>
    </location>
</feature>
<sequence length="544" mass="58978">MANKRRKAAAAADEKLRLQSPTRRSSRRKAQDGESPKGKVEEICSYKTPKRSSRACLPTFSSPANETDIPQEIFWDPQSPVAYKLDGGRKKQTAGRSTVEISEIVNRIAPQEEKPSCYEGSLLGMWIGDDAIPCTPGTVKVRSRTKVNNTRGLRLKNKEEELMKLAKQFDKNLTEAIQEQDAPCHNATHLPSEAKHLLGEHPQVDVSLPFGGVKENAETAERCECSSQKPIDLEAEVALNALFDCSPQKCSGELSQGSSTSGLHNSQDAVPVEERISEETAGGSHESVATGAPQSHGSAPASDCRGLTTAGKSKMVFEQTIQSAVISKTEPQSAVISKTELVVSSNIVSDDFEDWGADLLSDDSFVMQITQNPELIRTPQNAFPGAFQESCKIKERTVNSDRHSSGPCAFPKSSNDVATLLTLQKQSHDLGATKCAPPQSRVPLKNNTISSISESGQNRISGYNSVPVKLENKSVTEGFTRLKSTSVPGKGAASVSVHPNLPKPLRSRSNMLSIYSRPSSVFPNPKPKDLNMEPELQQVCILCV</sequence>
<evidence type="ECO:0000313" key="3">
    <source>
        <dbReference type="RefSeq" id="XP_015274213.1"/>
    </source>
</evidence>
<dbReference type="Proteomes" id="UP000694871">
    <property type="component" value="Unplaced"/>
</dbReference>
<organism evidence="2 3">
    <name type="scientific">Gekko japonicus</name>
    <name type="common">Schlegel's Japanese gecko</name>
    <dbReference type="NCBI Taxonomy" id="146911"/>
    <lineage>
        <taxon>Eukaryota</taxon>
        <taxon>Metazoa</taxon>
        <taxon>Chordata</taxon>
        <taxon>Craniata</taxon>
        <taxon>Vertebrata</taxon>
        <taxon>Euteleostomi</taxon>
        <taxon>Lepidosauria</taxon>
        <taxon>Squamata</taxon>
        <taxon>Bifurcata</taxon>
        <taxon>Gekkota</taxon>
        <taxon>Gekkonidae</taxon>
        <taxon>Gekkoninae</taxon>
        <taxon>Gekko</taxon>
    </lineage>
</organism>